<sequence length="90" mass="9383">MDIVASVECQCASMSPGMSVRPLQSMIVAPSLFAGVTSPGVRLSMSPSLTRTCDVSVSFPVLLLKTTTSLNHTASFVTPSDALIIPLSAR</sequence>
<organism evidence="1">
    <name type="scientific">freshwater metagenome</name>
    <dbReference type="NCBI Taxonomy" id="449393"/>
    <lineage>
        <taxon>unclassified sequences</taxon>
        <taxon>metagenomes</taxon>
        <taxon>ecological metagenomes</taxon>
    </lineage>
</organism>
<evidence type="ECO:0000313" key="1">
    <source>
        <dbReference type="EMBL" id="CAB5016193.1"/>
    </source>
</evidence>
<protein>
    <submittedName>
        <fullName evidence="1">Unannotated protein</fullName>
    </submittedName>
</protein>
<accession>A0A6J7QKL2</accession>
<proteinExistence type="predicted"/>
<dbReference type="EMBL" id="CAFBPD010000199">
    <property type="protein sequence ID" value="CAB5016193.1"/>
    <property type="molecule type" value="Genomic_DNA"/>
</dbReference>
<name>A0A6J7QKL2_9ZZZZ</name>
<reference evidence="1" key="1">
    <citation type="submission" date="2020-05" db="EMBL/GenBank/DDBJ databases">
        <authorList>
            <person name="Chiriac C."/>
            <person name="Salcher M."/>
            <person name="Ghai R."/>
            <person name="Kavagutti S V."/>
        </authorList>
    </citation>
    <scope>NUCLEOTIDE SEQUENCE</scope>
</reference>
<gene>
    <name evidence="1" type="ORF">UFOPK4061_01132</name>
</gene>
<dbReference type="AlphaFoldDB" id="A0A6J7QKL2"/>